<evidence type="ECO:0000256" key="1">
    <source>
        <dbReference type="SAM" id="MobiDB-lite"/>
    </source>
</evidence>
<comment type="caution">
    <text evidence="2">The sequence shown here is derived from an EMBL/GenBank/DDBJ whole genome shotgun (WGS) entry which is preliminary data.</text>
</comment>
<feature type="region of interest" description="Disordered" evidence="1">
    <location>
        <begin position="1"/>
        <end position="57"/>
    </location>
</feature>
<protein>
    <submittedName>
        <fullName evidence="2">Uncharacterized protein</fullName>
    </submittedName>
</protein>
<feature type="compositionally biased region" description="Basic and acidic residues" evidence="1">
    <location>
        <begin position="22"/>
        <end position="38"/>
    </location>
</feature>
<name>A0A2S8FDH4_9BACT</name>
<accession>A0A2S8FDH4</accession>
<evidence type="ECO:0000313" key="3">
    <source>
        <dbReference type="Proteomes" id="UP000238322"/>
    </source>
</evidence>
<sequence length="415" mass="46951">MTSKKKNTQPKAQSSPPAGTEKIWRHNLSENTLSDKADQIQATPEVPTFGSVPSTDENMPDFEHEFVRNRYFYTLPNWMCRALEGEEFSDKVAPEMADVEQKLSQWAAETNHVAVYNGHPYKDPYVQIDSPVSFRSQENDPDEQPDQATPNAAALDNAARIRNESVKRPFVQALRGYQGWLMSNPQFLEELDSLLVDHGVEIEANHFDAQAWQAQLEIDWMNQNTGGTPLPQSLTTFQAFLSRWRLARLAGPSYPIPLGPLASGLIPQSMFHQIQSSGGMFFLPDTIPIPSRDELRSLITGALSAEEDTQHLADWRQLIDSSKRNKTAIDQYTRRFQVQHCWRLLHERHPDIFSRNRGKLQELLASALDTGVNSIKKDFRAIKRSLGDHWEERGFQLTSNVSARTPSAISPGADN</sequence>
<gene>
    <name evidence="2" type="ORF">C5Y83_22875</name>
</gene>
<dbReference type="OrthoDB" id="217434at2"/>
<organism evidence="2 3">
    <name type="scientific">Blastopirellula marina</name>
    <dbReference type="NCBI Taxonomy" id="124"/>
    <lineage>
        <taxon>Bacteria</taxon>
        <taxon>Pseudomonadati</taxon>
        <taxon>Planctomycetota</taxon>
        <taxon>Planctomycetia</taxon>
        <taxon>Pirellulales</taxon>
        <taxon>Pirellulaceae</taxon>
        <taxon>Blastopirellula</taxon>
    </lineage>
</organism>
<dbReference type="AlphaFoldDB" id="A0A2S8FDH4"/>
<evidence type="ECO:0000313" key="2">
    <source>
        <dbReference type="EMBL" id="PQO30223.1"/>
    </source>
</evidence>
<dbReference type="RefSeq" id="WP_105332128.1">
    <property type="nucleotide sequence ID" value="NZ_PUHY01000014.1"/>
</dbReference>
<reference evidence="2 3" key="1">
    <citation type="submission" date="2018-02" db="EMBL/GenBank/DDBJ databases">
        <title>Comparative genomes isolates from brazilian mangrove.</title>
        <authorList>
            <person name="Araujo J.E."/>
            <person name="Taketani R.G."/>
            <person name="Silva M.C.P."/>
            <person name="Loureco M.V."/>
            <person name="Andreote F.D."/>
        </authorList>
    </citation>
    <scope>NUCLEOTIDE SEQUENCE [LARGE SCALE GENOMIC DNA]</scope>
    <source>
        <strain evidence="2 3">Hex-1 MGV</strain>
    </source>
</reference>
<dbReference type="EMBL" id="PUHY01000014">
    <property type="protein sequence ID" value="PQO30223.1"/>
    <property type="molecule type" value="Genomic_DNA"/>
</dbReference>
<proteinExistence type="predicted"/>
<dbReference type="Proteomes" id="UP000238322">
    <property type="component" value="Unassembled WGS sequence"/>
</dbReference>